<accession>B9FS42</accession>
<dbReference type="EMBL" id="CM000143">
    <property type="protein sequence ID" value="EEE65303.1"/>
    <property type="molecule type" value="Genomic_DNA"/>
</dbReference>
<reference evidence="2" key="2">
    <citation type="submission" date="2008-12" db="EMBL/GenBank/DDBJ databases">
        <title>Improved gene annotation of the rice (Oryza sativa) genomes.</title>
        <authorList>
            <person name="Wang J."/>
            <person name="Li R."/>
            <person name="Fan W."/>
            <person name="Huang Q."/>
            <person name="Zhang J."/>
            <person name="Zhou Y."/>
            <person name="Hu Y."/>
            <person name="Zi S."/>
            <person name="Li J."/>
            <person name="Ni P."/>
            <person name="Zheng H."/>
            <person name="Zhang Y."/>
            <person name="Zhao M."/>
            <person name="Hao Q."/>
            <person name="McDermott J."/>
            <person name="Samudrala R."/>
            <person name="Kristiansen K."/>
            <person name="Wong G.K.-S."/>
        </authorList>
    </citation>
    <scope>NUCLEOTIDE SEQUENCE</scope>
</reference>
<protein>
    <submittedName>
        <fullName evidence="2">Uncharacterized protein</fullName>
    </submittedName>
</protein>
<dbReference type="Proteomes" id="UP000007752">
    <property type="component" value="Chromosome 6"/>
</dbReference>
<proteinExistence type="predicted"/>
<evidence type="ECO:0000256" key="1">
    <source>
        <dbReference type="SAM" id="MobiDB-lite"/>
    </source>
</evidence>
<evidence type="ECO:0000313" key="2">
    <source>
        <dbReference type="EMBL" id="EEE65303.1"/>
    </source>
</evidence>
<sequence>MLGRQLRRIRQWRRLAGKGRPARCAARKLKWCRSKPDMVGARLGWVGTVARLPQEEDGGDGNATKQPIVGGQPGQGGDDGSAMSGYRRLRRSLSRRQYSCDGGLPPQDGHGRRASAGEGIHSSLSLFPSPTHPRGWIWSAPEFEALLCWPTGNEASARWLRVEGV</sequence>
<organism evidence="2">
    <name type="scientific">Oryza sativa subsp. japonica</name>
    <name type="common">Rice</name>
    <dbReference type="NCBI Taxonomy" id="39947"/>
    <lineage>
        <taxon>Eukaryota</taxon>
        <taxon>Viridiplantae</taxon>
        <taxon>Streptophyta</taxon>
        <taxon>Embryophyta</taxon>
        <taxon>Tracheophyta</taxon>
        <taxon>Spermatophyta</taxon>
        <taxon>Magnoliopsida</taxon>
        <taxon>Liliopsida</taxon>
        <taxon>Poales</taxon>
        <taxon>Poaceae</taxon>
        <taxon>BOP clade</taxon>
        <taxon>Oryzoideae</taxon>
        <taxon>Oryzeae</taxon>
        <taxon>Oryzinae</taxon>
        <taxon>Oryza</taxon>
        <taxon>Oryza sativa</taxon>
    </lineage>
</organism>
<gene>
    <name evidence="2" type="ORF">OsJ_20542</name>
</gene>
<dbReference type="AlphaFoldDB" id="B9FS42"/>
<feature type="region of interest" description="Disordered" evidence="1">
    <location>
        <begin position="53"/>
        <end position="117"/>
    </location>
</feature>
<name>B9FS42_ORYSJ</name>
<reference evidence="2" key="1">
    <citation type="journal article" date="2005" name="PLoS Biol.">
        <title>The genomes of Oryza sativa: a history of duplications.</title>
        <authorList>
            <person name="Yu J."/>
            <person name="Wang J."/>
            <person name="Lin W."/>
            <person name="Li S."/>
            <person name="Li H."/>
            <person name="Zhou J."/>
            <person name="Ni P."/>
            <person name="Dong W."/>
            <person name="Hu S."/>
            <person name="Zeng C."/>
            <person name="Zhang J."/>
            <person name="Zhang Y."/>
            <person name="Li R."/>
            <person name="Xu Z."/>
            <person name="Li S."/>
            <person name="Li X."/>
            <person name="Zheng H."/>
            <person name="Cong L."/>
            <person name="Lin L."/>
            <person name="Yin J."/>
            <person name="Geng J."/>
            <person name="Li G."/>
            <person name="Shi J."/>
            <person name="Liu J."/>
            <person name="Lv H."/>
            <person name="Li J."/>
            <person name="Wang J."/>
            <person name="Deng Y."/>
            <person name="Ran L."/>
            <person name="Shi X."/>
            <person name="Wang X."/>
            <person name="Wu Q."/>
            <person name="Li C."/>
            <person name="Ren X."/>
            <person name="Wang J."/>
            <person name="Wang X."/>
            <person name="Li D."/>
            <person name="Liu D."/>
            <person name="Zhang X."/>
            <person name="Ji Z."/>
            <person name="Zhao W."/>
            <person name="Sun Y."/>
            <person name="Zhang Z."/>
            <person name="Bao J."/>
            <person name="Han Y."/>
            <person name="Dong L."/>
            <person name="Ji J."/>
            <person name="Chen P."/>
            <person name="Wu S."/>
            <person name="Liu J."/>
            <person name="Xiao Y."/>
            <person name="Bu D."/>
            <person name="Tan J."/>
            <person name="Yang L."/>
            <person name="Ye C."/>
            <person name="Zhang J."/>
            <person name="Xu J."/>
            <person name="Zhou Y."/>
            <person name="Yu Y."/>
            <person name="Zhang B."/>
            <person name="Zhuang S."/>
            <person name="Wei H."/>
            <person name="Liu B."/>
            <person name="Lei M."/>
            <person name="Yu H."/>
            <person name="Li Y."/>
            <person name="Xu H."/>
            <person name="Wei S."/>
            <person name="He X."/>
            <person name="Fang L."/>
            <person name="Zhang Z."/>
            <person name="Zhang Y."/>
            <person name="Huang X."/>
            <person name="Su Z."/>
            <person name="Tong W."/>
            <person name="Li J."/>
            <person name="Tong Z."/>
            <person name="Li S."/>
            <person name="Ye J."/>
            <person name="Wang L."/>
            <person name="Fang L."/>
            <person name="Lei T."/>
            <person name="Chen C."/>
            <person name="Chen H."/>
            <person name="Xu Z."/>
            <person name="Li H."/>
            <person name="Huang H."/>
            <person name="Zhang F."/>
            <person name="Xu H."/>
            <person name="Li N."/>
            <person name="Zhao C."/>
            <person name="Li S."/>
            <person name="Dong L."/>
            <person name="Huang Y."/>
            <person name="Li L."/>
            <person name="Xi Y."/>
            <person name="Qi Q."/>
            <person name="Li W."/>
            <person name="Zhang B."/>
            <person name="Hu W."/>
            <person name="Zhang Y."/>
            <person name="Tian X."/>
            <person name="Jiao Y."/>
            <person name="Liang X."/>
            <person name="Jin J."/>
            <person name="Gao L."/>
            <person name="Zheng W."/>
            <person name="Hao B."/>
            <person name="Liu S."/>
            <person name="Wang W."/>
            <person name="Yuan L."/>
            <person name="Cao M."/>
            <person name="McDermott J."/>
            <person name="Samudrala R."/>
            <person name="Wang J."/>
            <person name="Wong G.K."/>
            <person name="Yang H."/>
        </authorList>
    </citation>
    <scope>NUCLEOTIDE SEQUENCE [LARGE SCALE GENOMIC DNA]</scope>
</reference>